<organism evidence="3 4">
    <name type="scientific">Dactylosporangium maewongense</name>
    <dbReference type="NCBI Taxonomy" id="634393"/>
    <lineage>
        <taxon>Bacteria</taxon>
        <taxon>Bacillati</taxon>
        <taxon>Actinomycetota</taxon>
        <taxon>Actinomycetes</taxon>
        <taxon>Micromonosporales</taxon>
        <taxon>Micromonosporaceae</taxon>
        <taxon>Dactylosporangium</taxon>
    </lineage>
</organism>
<evidence type="ECO:0000259" key="2">
    <source>
        <dbReference type="PROSITE" id="PS51352"/>
    </source>
</evidence>
<keyword evidence="4" id="KW-1185">Reference proteome</keyword>
<evidence type="ECO:0000256" key="1">
    <source>
        <dbReference type="ARBA" id="ARBA00005791"/>
    </source>
</evidence>
<dbReference type="Proteomes" id="UP001501470">
    <property type="component" value="Unassembled WGS sequence"/>
</dbReference>
<dbReference type="PANTHER" id="PTHR13887:SF55">
    <property type="entry name" value="SLR0313 PROTEIN"/>
    <property type="match status" value="1"/>
</dbReference>
<dbReference type="PROSITE" id="PS51352">
    <property type="entry name" value="THIOREDOXIN_2"/>
    <property type="match status" value="1"/>
</dbReference>
<dbReference type="RefSeq" id="WP_344513405.1">
    <property type="nucleotide sequence ID" value="NZ_BAAAQD010000038.1"/>
</dbReference>
<comment type="similarity">
    <text evidence="1">Belongs to the thioredoxin family. DsbA subfamily.</text>
</comment>
<protein>
    <submittedName>
        <fullName evidence="3">DsbA family protein</fullName>
    </submittedName>
</protein>
<dbReference type="InterPro" id="IPR036249">
    <property type="entry name" value="Thioredoxin-like_sf"/>
</dbReference>
<dbReference type="SUPFAM" id="SSF52833">
    <property type="entry name" value="Thioredoxin-like"/>
    <property type="match status" value="1"/>
</dbReference>
<accession>A0ABN2D1E5</accession>
<sequence>MTTPLQSASARLVVPVSERDHTLGPVDAPVTLVEYGDYQCPYCAMAHPIVGELLHRRQGAVRFVYRHFPLTNVHPSAEMAAEAAEAAGSKRRFWQMHDWLFEHQDELDTMTILAGAAAIGLDDEAIAGAIRSHQYLDKIRSDFVGGVHSGVNGTPTFFINGDRHDGGYSLEELEFAVDEAAADAER</sequence>
<dbReference type="InterPro" id="IPR012336">
    <property type="entry name" value="Thioredoxin-like_fold"/>
</dbReference>
<dbReference type="PANTHER" id="PTHR13887">
    <property type="entry name" value="GLUTATHIONE S-TRANSFERASE KAPPA"/>
    <property type="match status" value="1"/>
</dbReference>
<comment type="caution">
    <text evidence="3">The sequence shown here is derived from an EMBL/GenBank/DDBJ whole genome shotgun (WGS) entry which is preliminary data.</text>
</comment>
<dbReference type="EMBL" id="BAAAQD010000038">
    <property type="protein sequence ID" value="GAA1567259.1"/>
    <property type="molecule type" value="Genomic_DNA"/>
</dbReference>
<evidence type="ECO:0000313" key="4">
    <source>
        <dbReference type="Proteomes" id="UP001501470"/>
    </source>
</evidence>
<dbReference type="Pfam" id="PF13462">
    <property type="entry name" value="Thioredoxin_4"/>
    <property type="match status" value="1"/>
</dbReference>
<proteinExistence type="inferred from homology"/>
<gene>
    <name evidence="3" type="ORF">GCM10009827_106250</name>
</gene>
<dbReference type="InterPro" id="IPR013766">
    <property type="entry name" value="Thioredoxin_domain"/>
</dbReference>
<evidence type="ECO:0000313" key="3">
    <source>
        <dbReference type="EMBL" id="GAA1567259.1"/>
    </source>
</evidence>
<reference evidence="3 4" key="1">
    <citation type="journal article" date="2019" name="Int. J. Syst. Evol. Microbiol.">
        <title>The Global Catalogue of Microorganisms (GCM) 10K type strain sequencing project: providing services to taxonomists for standard genome sequencing and annotation.</title>
        <authorList>
            <consortium name="The Broad Institute Genomics Platform"/>
            <consortium name="The Broad Institute Genome Sequencing Center for Infectious Disease"/>
            <person name="Wu L."/>
            <person name="Ma J."/>
        </authorList>
    </citation>
    <scope>NUCLEOTIDE SEQUENCE [LARGE SCALE GENOMIC DNA]</scope>
    <source>
        <strain evidence="3 4">JCM 15933</strain>
    </source>
</reference>
<feature type="domain" description="Thioredoxin" evidence="2">
    <location>
        <begin position="2"/>
        <end position="182"/>
    </location>
</feature>
<dbReference type="Gene3D" id="3.40.30.10">
    <property type="entry name" value="Glutaredoxin"/>
    <property type="match status" value="1"/>
</dbReference>
<name>A0ABN2D1E5_9ACTN</name>